<protein>
    <recommendedName>
        <fullName evidence="2">protein-tyrosine-phosphatase</fullName>
        <ecNumber evidence="2">3.1.3.48</ecNumber>
    </recommendedName>
</protein>
<dbReference type="SUPFAM" id="SSF52799">
    <property type="entry name" value="(Phosphotyrosine protein) phosphatases II"/>
    <property type="match status" value="2"/>
</dbReference>
<keyword evidence="12" id="KW-1133">Transmembrane helix</keyword>
<dbReference type="Pfam" id="PF22633">
    <property type="entry name" value="F5_F8_type_C_2"/>
    <property type="match status" value="1"/>
</dbReference>
<evidence type="ECO:0000256" key="4">
    <source>
        <dbReference type="ARBA" id="ARBA00022723"/>
    </source>
</evidence>
<dbReference type="PROSITE" id="PS50055">
    <property type="entry name" value="TYR_PHOSPHATASE_PTP"/>
    <property type="match status" value="2"/>
</dbReference>
<dbReference type="Gene3D" id="2.170.300.10">
    <property type="entry name" value="Tie2 ligand-binding domain superfamily"/>
    <property type="match status" value="1"/>
</dbReference>
<keyword evidence="3" id="KW-0245">EGF-like domain</keyword>
<dbReference type="PRINTS" id="PR00700">
    <property type="entry name" value="PRTYPHPHTASE"/>
</dbReference>
<dbReference type="InterPro" id="IPR050348">
    <property type="entry name" value="Protein-Tyr_Phosphatase"/>
</dbReference>
<keyword evidence="12" id="KW-0812">Transmembrane</keyword>
<dbReference type="Gene3D" id="3.90.190.10">
    <property type="entry name" value="Protein tyrosine phosphatase superfamily"/>
    <property type="match status" value="2"/>
</dbReference>
<feature type="compositionally biased region" description="Basic and acidic residues" evidence="11">
    <location>
        <begin position="448"/>
        <end position="458"/>
    </location>
</feature>
<keyword evidence="8" id="KW-0106">Calcium</keyword>
<dbReference type="InterPro" id="IPR006585">
    <property type="entry name" value="FTP1"/>
</dbReference>
<evidence type="ECO:0000256" key="2">
    <source>
        <dbReference type="ARBA" id="ARBA00013064"/>
    </source>
</evidence>
<evidence type="ECO:0000256" key="12">
    <source>
        <dbReference type="SAM" id="Phobius"/>
    </source>
</evidence>
<dbReference type="EC" id="3.1.3.48" evidence="2"/>
<feature type="domain" description="Tyrosine specific protein phosphatases" evidence="15">
    <location>
        <begin position="706"/>
        <end position="776"/>
    </location>
</feature>
<dbReference type="InterPro" id="IPR000242">
    <property type="entry name" value="PTP_cat"/>
</dbReference>
<keyword evidence="6" id="KW-0677">Repeat</keyword>
<dbReference type="SMART" id="SM00607">
    <property type="entry name" value="FTP"/>
    <property type="match status" value="1"/>
</dbReference>
<evidence type="ECO:0000259" key="14">
    <source>
        <dbReference type="PROSITE" id="PS50055"/>
    </source>
</evidence>
<feature type="domain" description="Tyrosine-protein phosphatase" evidence="14">
    <location>
        <begin position="531"/>
        <end position="785"/>
    </location>
</feature>
<evidence type="ECO:0000256" key="11">
    <source>
        <dbReference type="SAM" id="MobiDB-lite"/>
    </source>
</evidence>
<dbReference type="SMART" id="SM00404">
    <property type="entry name" value="PTPc_motif"/>
    <property type="match status" value="2"/>
</dbReference>
<proteinExistence type="inferred from homology"/>
<dbReference type="Pfam" id="PF00102">
    <property type="entry name" value="Y_phosphatase"/>
    <property type="match status" value="2"/>
</dbReference>
<feature type="region of interest" description="Disordered" evidence="11">
    <location>
        <begin position="447"/>
        <end position="467"/>
    </location>
</feature>
<feature type="domain" description="Tyrosine-protein phosphatase" evidence="14">
    <location>
        <begin position="817"/>
        <end position="1076"/>
    </location>
</feature>
<evidence type="ECO:0000256" key="1">
    <source>
        <dbReference type="ARBA" id="ARBA00009580"/>
    </source>
</evidence>
<evidence type="ECO:0000259" key="15">
    <source>
        <dbReference type="PROSITE" id="PS50056"/>
    </source>
</evidence>
<evidence type="ECO:0000256" key="7">
    <source>
        <dbReference type="ARBA" id="ARBA00022801"/>
    </source>
</evidence>
<dbReference type="SMART" id="SM00181">
    <property type="entry name" value="EGF"/>
    <property type="match status" value="4"/>
</dbReference>
<dbReference type="SMART" id="SM00194">
    <property type="entry name" value="PTPc"/>
    <property type="match status" value="2"/>
</dbReference>
<dbReference type="PROSITE" id="PS50056">
    <property type="entry name" value="TYR_PHOSPHATASE_2"/>
    <property type="match status" value="2"/>
</dbReference>
<dbReference type="FunFam" id="2.170.300.10:FF:000041">
    <property type="entry name" value="Tyrosine protein kinase receptor tie-1, putative"/>
    <property type="match status" value="1"/>
</dbReference>
<gene>
    <name evidence="16" type="ORF">MCOR_45919</name>
</gene>
<organism evidence="16 17">
    <name type="scientific">Mytilus coruscus</name>
    <name type="common">Sea mussel</name>
    <dbReference type="NCBI Taxonomy" id="42192"/>
    <lineage>
        <taxon>Eukaryota</taxon>
        <taxon>Metazoa</taxon>
        <taxon>Spiralia</taxon>
        <taxon>Lophotrochozoa</taxon>
        <taxon>Mollusca</taxon>
        <taxon>Bivalvia</taxon>
        <taxon>Autobranchia</taxon>
        <taxon>Pteriomorphia</taxon>
        <taxon>Mytilida</taxon>
        <taxon>Mytiloidea</taxon>
        <taxon>Mytilidae</taxon>
        <taxon>Mytilinae</taxon>
        <taxon>Mytilus</taxon>
    </lineage>
</organism>
<evidence type="ECO:0000256" key="5">
    <source>
        <dbReference type="ARBA" id="ARBA00022729"/>
    </source>
</evidence>
<dbReference type="PANTHER" id="PTHR19134:SF562">
    <property type="entry name" value="PROTEIN-TYROSINE-PHOSPHATASE"/>
    <property type="match status" value="1"/>
</dbReference>
<dbReference type="FunFam" id="3.90.190.10:FF:000062">
    <property type="entry name" value="Receptor-type tyrosine-protein phosphatase kappa"/>
    <property type="match status" value="1"/>
</dbReference>
<dbReference type="GO" id="GO:0046872">
    <property type="term" value="F:metal ion binding"/>
    <property type="evidence" value="ECO:0007669"/>
    <property type="project" value="UniProtKB-KW"/>
</dbReference>
<evidence type="ECO:0000313" key="16">
    <source>
        <dbReference type="EMBL" id="CAC5412955.1"/>
    </source>
</evidence>
<dbReference type="PANTHER" id="PTHR19134">
    <property type="entry name" value="RECEPTOR-TYPE TYROSINE-PROTEIN PHOSPHATASE"/>
    <property type="match status" value="1"/>
</dbReference>
<dbReference type="GO" id="GO:0004725">
    <property type="term" value="F:protein tyrosine phosphatase activity"/>
    <property type="evidence" value="ECO:0007669"/>
    <property type="project" value="UniProtKB-EC"/>
</dbReference>
<keyword evidence="12" id="KW-0472">Membrane</keyword>
<keyword evidence="4" id="KW-0479">Metal-binding</keyword>
<keyword evidence="10" id="KW-1015">Disulfide bond</keyword>
<evidence type="ECO:0000313" key="17">
    <source>
        <dbReference type="Proteomes" id="UP000507470"/>
    </source>
</evidence>
<feature type="domain" description="Tyrosine specific protein phosphatases" evidence="15">
    <location>
        <begin position="991"/>
        <end position="1067"/>
    </location>
</feature>
<keyword evidence="5 13" id="KW-0732">Signal</keyword>
<feature type="chain" id="PRO_5026700553" description="protein-tyrosine-phosphatase" evidence="13">
    <location>
        <begin position="24"/>
        <end position="1086"/>
    </location>
</feature>
<evidence type="ECO:0000256" key="9">
    <source>
        <dbReference type="ARBA" id="ARBA00022912"/>
    </source>
</evidence>
<feature type="signal peptide" evidence="13">
    <location>
        <begin position="1"/>
        <end position="23"/>
    </location>
</feature>
<accession>A0A6J8E044</accession>
<dbReference type="InterPro" id="IPR016130">
    <property type="entry name" value="Tyr_Pase_AS"/>
</dbReference>
<evidence type="ECO:0000256" key="6">
    <source>
        <dbReference type="ARBA" id="ARBA00022737"/>
    </source>
</evidence>
<dbReference type="OrthoDB" id="6048036at2759"/>
<dbReference type="Proteomes" id="UP000507470">
    <property type="component" value="Unassembled WGS sequence"/>
</dbReference>
<evidence type="ECO:0000256" key="13">
    <source>
        <dbReference type="SAM" id="SignalP"/>
    </source>
</evidence>
<evidence type="ECO:0000256" key="10">
    <source>
        <dbReference type="ARBA" id="ARBA00023157"/>
    </source>
</evidence>
<dbReference type="InterPro" id="IPR003595">
    <property type="entry name" value="Tyr_Pase_cat"/>
</dbReference>
<comment type="similarity">
    <text evidence="1">Belongs to the protein-tyrosine phosphatase family.</text>
</comment>
<dbReference type="CDD" id="cd00047">
    <property type="entry name" value="PTPc"/>
    <property type="match status" value="2"/>
</dbReference>
<dbReference type="AlphaFoldDB" id="A0A6J8E044"/>
<dbReference type="Gene3D" id="2.60.120.260">
    <property type="entry name" value="Galactose-binding domain-like"/>
    <property type="match status" value="1"/>
</dbReference>
<dbReference type="SUPFAM" id="SSF49785">
    <property type="entry name" value="Galactose-binding domain-like"/>
    <property type="match status" value="1"/>
</dbReference>
<sequence length="1086" mass="122270">MYNWRTVKYSFIICICCLRLSTCSVNLAFKKPALLSSNYIGSDGMIYFTADQAVDENTSDVFGTPQVPAGTCTHTRQTTNSKPVYWQVDLGQLSIVTRVKIAYRNDRSDRMNGYTITFSNETLANGIVCYQDTFPGKPLTNDQHNCTVIGRYARYDNNIGFAEICNFEAYGCPVSFYGTNCARSCPANCLSPTCNPDDGHCIGGCRSGWQGNTCQQVCDDGTYGLGCGNNCFCRGSACNKVTGECPVGGCLKGYSGPYCNETCTDNRFGFDCLSICNCAGSDCFPENGTCFSGSCLPGWALDSCSQPCPPNTFGQDCNNSCGNCARGKTCNPVTGICDNGCADGWLGKYCNISCDPGYHGFNCSKECGNCYNGTICNHRNGHCPGQCDPGWHGNTCRALTSDSTGSSTVTTVIVILLLLCVATGLIVIYIKRRKIATRQSFKYSKSFVDSRGDHDDQSRNSNAQNTNEAIYYNTSQTIIPEEKHNELQNNTAFTPDEVIYSNEEGEDICTNTKIEVDEMAEVIKNKGKQIFTEEYNQLPAGHQFPHEDGKHPSNKTKNRFLATFPYDKNRVILPAIKGVENSDYINASYIDGLDKEKSYIASQGPKKSTVSDFWRMIWKGKIEKIVMVTNLVEGAKTKCEKYWPDTDDHLTHGPLCVKNNKETKYAAFTIRELTISNKKSEKERTIYQYHFTRWPDHGTPDPFQLVHFNSRVQLRNTNSGPLLVHCSAGIGRTGTFIGLHELTIHGRKTGSLDVFQYAKLMRQGRINMIQTLEQYIFLHEALLEALTNPETTYLREDFSEIRQSLFSCDSPMNQTKLWNQYEHLKAKKPVYDDNCYTDALSEKNKCKNRNIEIIAHNRYRTYLNTYAPSRTDYINAIAVPSYRDLTGYITTQIPLPDTVEDFWSMIYDHDCGCVIVLDKIPNDVTFTPPENEFMRLESFVVYSEREVPRSESITDFDIVLSPQGSSKENDRKIKMFISTREQHDVIPDDTEMFVSLCECVVDFETTNTQDFPVVLVCRDGASRCGIFAAMTITIQRILVDKDLDIFQAIKTIRQRQPRFVDSIEQYKYIHELVDDYMDSNQLYVNI</sequence>
<evidence type="ECO:0000256" key="3">
    <source>
        <dbReference type="ARBA" id="ARBA00022536"/>
    </source>
</evidence>
<dbReference type="InterPro" id="IPR000742">
    <property type="entry name" value="EGF"/>
</dbReference>
<keyword evidence="9" id="KW-0904">Protein phosphatase</keyword>
<dbReference type="PROSITE" id="PS00383">
    <property type="entry name" value="TYR_PHOSPHATASE_1"/>
    <property type="match status" value="1"/>
</dbReference>
<dbReference type="GO" id="GO:0008045">
    <property type="term" value="P:motor neuron axon guidance"/>
    <property type="evidence" value="ECO:0007669"/>
    <property type="project" value="TreeGrafter"/>
</dbReference>
<dbReference type="InterPro" id="IPR000387">
    <property type="entry name" value="Tyr_Pase_dom"/>
</dbReference>
<keyword evidence="17" id="KW-1185">Reference proteome</keyword>
<evidence type="ECO:0000256" key="8">
    <source>
        <dbReference type="ARBA" id="ARBA00022837"/>
    </source>
</evidence>
<dbReference type="InterPro" id="IPR008979">
    <property type="entry name" value="Galactose-bd-like_sf"/>
</dbReference>
<feature type="transmembrane region" description="Helical" evidence="12">
    <location>
        <begin position="409"/>
        <end position="430"/>
    </location>
</feature>
<dbReference type="InterPro" id="IPR029021">
    <property type="entry name" value="Prot-tyrosine_phosphatase-like"/>
</dbReference>
<keyword evidence="7 16" id="KW-0378">Hydrolase</keyword>
<reference evidence="16 17" key="1">
    <citation type="submission" date="2020-06" db="EMBL/GenBank/DDBJ databases">
        <authorList>
            <person name="Li R."/>
            <person name="Bekaert M."/>
        </authorList>
    </citation>
    <scope>NUCLEOTIDE SEQUENCE [LARGE SCALE GENOMIC DNA]</scope>
    <source>
        <strain evidence="17">wild</strain>
    </source>
</reference>
<name>A0A6J8E044_MYTCO</name>
<dbReference type="EMBL" id="CACVKT020008119">
    <property type="protein sequence ID" value="CAC5412955.1"/>
    <property type="molecule type" value="Genomic_DNA"/>
</dbReference>